<dbReference type="InterPro" id="IPR022684">
    <property type="entry name" value="Calpain_cysteine_protease"/>
</dbReference>
<evidence type="ECO:0000313" key="7">
    <source>
        <dbReference type="Proteomes" id="UP000626109"/>
    </source>
</evidence>
<feature type="active site" evidence="2 3">
    <location>
        <position position="558"/>
    </location>
</feature>
<dbReference type="PANTHER" id="PTHR10183">
    <property type="entry name" value="CALPAIN"/>
    <property type="match status" value="1"/>
</dbReference>
<comment type="caution">
    <text evidence="6">The sequence shown here is derived from an EMBL/GenBank/DDBJ whole genome shotgun (WGS) entry which is preliminary data.</text>
</comment>
<evidence type="ECO:0000256" key="2">
    <source>
        <dbReference type="PIRSR" id="PIRSR622684-1"/>
    </source>
</evidence>
<keyword evidence="3" id="KW-0378">Hydrolase</keyword>
<keyword evidence="3" id="KW-0645">Protease</keyword>
<sequence>MDVAALIDEASCQLPPSQALPAFKLLLRIMNNVFDHPAEDKFRKLSKIKLLGQLPPVGCQILAACGFADQGEDLVLAGGHQLESLSQARDLLECLVLSQSDEPSAEGMEESEDPDLAEALRMSMAAGTGVDLPEAKRARAASSTSADQEDSDRVLAENLDKETEERVDIAFERFRAEDVLVDADAVEKINKYCSETGDRYVDPQFPPTDKSIYISADEGKRWECLACKTKSDLPPCPPLPKSQEEAELAEAWFAENVKCQGCSAAPHYLVKVNYFNRPTQWLRPSEHCQGCELMYSHLPGGGKELISRLCPHFLRDSVSNTTVGAPWKLIRSEARPEDVCQGGLGNCWFAGALSVVASCPKLIENLFETKELNPAGAYQLQLCHAGIWRRVLVDDLFPASQSFEGYLDGNSAYYSRGGNLCYLTCARRQIWVPLVEKAAAKLFGCWALLKGGTFGEAMSMFTGFPVQRVQLYIPKEYKRRRAERRAVEAERRTQMLIQGLEVPGMEDSDDDLEDADLQWSKILSASESGYLMGMGCTEEGCEKTKHHIVEEMGLQAPHAYGILEAREIEVGGKMLRMMKIRNPWGEKAPRTWKGDWGKDSDKWTFDLKLELGVVNRSNTLMDDPMSIFWMAFEDVKEYFAAVEVNRVHENWNESRSAVWLSSGVGPGEGIDVTVFRKTQVDIAVWQERHINREGALNAKSTNIDVGFAVLRKRGLGNDGQPEYDLVEYILRSKADEVSAEMIFEGGYVYRIVPVSYALSQETAPRRAVIAVHTKQKVKTEKTALDWRDIAYSVFEGCRKRGKKRPVENSAPGLTCWYMQEEAGLAFVVENTSNAVAALQVDGSDSIGCVSSRGSFDAVVAIPPRSRQVIICLAFALGAARSGAGVQALGLPSDAAGFALSGDGLHEPLSLGPAAGTPPPPPDEAILQQAPPAEPEPLSPGLTAGSSPGEDDEDMLKVAMQMSLEGRQPADAAMEVEEEDGDLAAAMRLSMEASQPAPQQLSVDAKAALTARVKVLFEQYRQSGMPPNQAAAKALADAQQGT</sequence>
<dbReference type="Gene3D" id="1.20.58.2190">
    <property type="match status" value="1"/>
</dbReference>
<evidence type="ECO:0000259" key="5">
    <source>
        <dbReference type="PROSITE" id="PS50203"/>
    </source>
</evidence>
<reference evidence="6" key="1">
    <citation type="submission" date="2021-02" db="EMBL/GenBank/DDBJ databases">
        <authorList>
            <person name="Dougan E. K."/>
            <person name="Rhodes N."/>
            <person name="Thang M."/>
            <person name="Chan C."/>
        </authorList>
    </citation>
    <scope>NUCLEOTIDE SEQUENCE</scope>
</reference>
<dbReference type="InterPro" id="IPR003903">
    <property type="entry name" value="UIM_dom"/>
</dbReference>
<dbReference type="Pfam" id="PF00648">
    <property type="entry name" value="Peptidase_C2"/>
    <property type="match status" value="1"/>
</dbReference>
<evidence type="ECO:0000256" key="4">
    <source>
        <dbReference type="SAM" id="MobiDB-lite"/>
    </source>
</evidence>
<feature type="region of interest" description="Disordered" evidence="4">
    <location>
        <begin position="906"/>
        <end position="951"/>
    </location>
</feature>
<protein>
    <recommendedName>
        <fullName evidence="5">Calpain catalytic domain-containing protein</fullName>
    </recommendedName>
</protein>
<accession>A0A813K959</accession>
<dbReference type="SUPFAM" id="SSF54001">
    <property type="entry name" value="Cysteine proteinases"/>
    <property type="match status" value="1"/>
</dbReference>
<dbReference type="SMART" id="SM00726">
    <property type="entry name" value="UIM"/>
    <property type="match status" value="3"/>
</dbReference>
<dbReference type="EMBL" id="CAJNNW010029471">
    <property type="protein sequence ID" value="CAE8700359.1"/>
    <property type="molecule type" value="Genomic_DNA"/>
</dbReference>
<dbReference type="Proteomes" id="UP000626109">
    <property type="component" value="Unassembled WGS sequence"/>
</dbReference>
<evidence type="ECO:0000256" key="3">
    <source>
        <dbReference type="PROSITE-ProRule" id="PRU00239"/>
    </source>
</evidence>
<feature type="active site" evidence="2 3">
    <location>
        <position position="582"/>
    </location>
</feature>
<name>A0A813K959_POLGL</name>
<dbReference type="GO" id="GO:0005737">
    <property type="term" value="C:cytoplasm"/>
    <property type="evidence" value="ECO:0007669"/>
    <property type="project" value="TreeGrafter"/>
</dbReference>
<feature type="domain" description="Calpain catalytic" evidence="5">
    <location>
        <begin position="199"/>
        <end position="648"/>
    </location>
</feature>
<dbReference type="SUPFAM" id="SSF143503">
    <property type="entry name" value="PUG domain-like"/>
    <property type="match status" value="1"/>
</dbReference>
<evidence type="ECO:0000313" key="6">
    <source>
        <dbReference type="EMBL" id="CAE8700359.1"/>
    </source>
</evidence>
<dbReference type="CDD" id="cd00044">
    <property type="entry name" value="CysPc"/>
    <property type="match status" value="1"/>
</dbReference>
<dbReference type="PROSITE" id="PS50203">
    <property type="entry name" value="CALPAIN_CAT"/>
    <property type="match status" value="1"/>
</dbReference>
<dbReference type="PANTHER" id="PTHR10183:SF382">
    <property type="entry name" value="CALPAIN-15"/>
    <property type="match status" value="1"/>
</dbReference>
<feature type="region of interest" description="Disordered" evidence="4">
    <location>
        <begin position="131"/>
        <end position="159"/>
    </location>
</feature>
<dbReference type="GO" id="GO:0006508">
    <property type="term" value="P:proteolysis"/>
    <property type="evidence" value="ECO:0007669"/>
    <property type="project" value="UniProtKB-KW"/>
</dbReference>
<dbReference type="InterPro" id="IPR000169">
    <property type="entry name" value="Pept_cys_AS"/>
</dbReference>
<dbReference type="PROSITE" id="PS00139">
    <property type="entry name" value="THIOL_PROTEASE_CYS"/>
    <property type="match status" value="1"/>
</dbReference>
<dbReference type="CDD" id="cd09212">
    <property type="entry name" value="PUB"/>
    <property type="match status" value="1"/>
</dbReference>
<dbReference type="SMART" id="SM00230">
    <property type="entry name" value="CysPc"/>
    <property type="match status" value="1"/>
</dbReference>
<organism evidence="6 7">
    <name type="scientific">Polarella glacialis</name>
    <name type="common">Dinoflagellate</name>
    <dbReference type="NCBI Taxonomy" id="89957"/>
    <lineage>
        <taxon>Eukaryota</taxon>
        <taxon>Sar</taxon>
        <taxon>Alveolata</taxon>
        <taxon>Dinophyceae</taxon>
        <taxon>Suessiales</taxon>
        <taxon>Suessiaceae</taxon>
        <taxon>Polarella</taxon>
    </lineage>
</organism>
<dbReference type="InterPro" id="IPR036339">
    <property type="entry name" value="PUB-like_dom_sf"/>
</dbReference>
<proteinExistence type="inferred from homology"/>
<gene>
    <name evidence="6" type="ORF">PGLA2088_LOCUS31581</name>
</gene>
<dbReference type="GO" id="GO:0004198">
    <property type="term" value="F:calcium-dependent cysteine-type endopeptidase activity"/>
    <property type="evidence" value="ECO:0007669"/>
    <property type="project" value="InterPro"/>
</dbReference>
<dbReference type="AlphaFoldDB" id="A0A813K959"/>
<evidence type="ECO:0000256" key="1">
    <source>
        <dbReference type="ARBA" id="ARBA00007623"/>
    </source>
</evidence>
<keyword evidence="3" id="KW-0788">Thiol protease</keyword>
<dbReference type="InterPro" id="IPR038765">
    <property type="entry name" value="Papain-like_cys_pep_sf"/>
</dbReference>
<dbReference type="Gene3D" id="3.90.70.10">
    <property type="entry name" value="Cysteine proteinases"/>
    <property type="match status" value="1"/>
</dbReference>
<comment type="similarity">
    <text evidence="1">Belongs to the peptidase C2 family.</text>
</comment>
<feature type="active site" evidence="2 3">
    <location>
        <position position="347"/>
    </location>
</feature>
<dbReference type="InterPro" id="IPR001300">
    <property type="entry name" value="Peptidase_C2_calpain_cat"/>
</dbReference>